<comment type="caution">
    <text evidence="1">The sequence shown here is derived from an EMBL/GenBank/DDBJ whole genome shotgun (WGS) entry which is preliminary data.</text>
</comment>
<organism evidence="1 2">
    <name type="scientific">Sulfobacillus thermosulfidooxidans</name>
    <dbReference type="NCBI Taxonomy" id="28034"/>
    <lineage>
        <taxon>Bacteria</taxon>
        <taxon>Bacillati</taxon>
        <taxon>Bacillota</taxon>
        <taxon>Clostridia</taxon>
        <taxon>Eubacteriales</taxon>
        <taxon>Clostridiales Family XVII. Incertae Sedis</taxon>
        <taxon>Sulfobacillus</taxon>
    </lineage>
</organism>
<accession>A0A2T2WS23</accession>
<evidence type="ECO:0000313" key="1">
    <source>
        <dbReference type="EMBL" id="PSR25037.1"/>
    </source>
</evidence>
<reference evidence="1 2" key="1">
    <citation type="journal article" date="2014" name="BMC Genomics">
        <title>Comparison of environmental and isolate Sulfobacillus genomes reveals diverse carbon, sulfur, nitrogen, and hydrogen metabolisms.</title>
        <authorList>
            <person name="Justice N.B."/>
            <person name="Norman A."/>
            <person name="Brown C.T."/>
            <person name="Singh A."/>
            <person name="Thomas B.C."/>
            <person name="Banfield J.F."/>
        </authorList>
    </citation>
    <scope>NUCLEOTIDE SEQUENCE [LARGE SCALE GENOMIC DNA]</scope>
    <source>
        <strain evidence="1">AMDSBA5</strain>
    </source>
</reference>
<dbReference type="EMBL" id="PXYX01000037">
    <property type="protein sequence ID" value="PSR25037.1"/>
    <property type="molecule type" value="Genomic_DNA"/>
</dbReference>
<dbReference type="SUPFAM" id="SSF51905">
    <property type="entry name" value="FAD/NAD(P)-binding domain"/>
    <property type="match status" value="1"/>
</dbReference>
<dbReference type="Proteomes" id="UP000242705">
    <property type="component" value="Unassembled WGS sequence"/>
</dbReference>
<proteinExistence type="predicted"/>
<name>A0A2T2WS23_SULTH</name>
<protein>
    <submittedName>
        <fullName evidence="1">Uncharacterized protein</fullName>
    </submittedName>
</protein>
<dbReference type="InterPro" id="IPR036188">
    <property type="entry name" value="FAD/NAD-bd_sf"/>
</dbReference>
<gene>
    <name evidence="1" type="ORF">C7B47_13225</name>
</gene>
<dbReference type="AlphaFoldDB" id="A0A2T2WS23"/>
<sequence>MKWTVIGQGPSGLLAASFLTLHHERCQVVAAHEGTMSLWSGCFDKGDSEPICVLDENRQTMLWELWRQLFWTMGIPMRLGDAYTPTCVGDLKTTYLCPSWQYSFNDPESLWIVGFDGLPDSFLDVHVPKLQRLTGKDVIWDHLSKPRIWREDWGTVRWASFMETLEGKTWLRESLQLKNAQIPSFWPLLVPQVMGRNSMTTIQWLTELGNQLGRQVFEYPLVSPSLGGMRIYEAWQIWLKSHGVSFIRGTVTAYKNGIVQLEDGRKWNSDHVIMATGGILGGGINILNTGRIEDSVTHEIFGNIMDQELRWEEIFRLGFLRQGTVSACGRQRAFWNPDKDRNGGIMILNTVYQALKEQGLDLLIPEWKGGEIRHVGR</sequence>
<evidence type="ECO:0000313" key="2">
    <source>
        <dbReference type="Proteomes" id="UP000242705"/>
    </source>
</evidence>